<gene>
    <name evidence="2" type="ORF">ACFQ27_01115</name>
</gene>
<dbReference type="Pfam" id="PF13682">
    <property type="entry name" value="CZB"/>
    <property type="match status" value="1"/>
</dbReference>
<dbReference type="Gene3D" id="1.20.120.30">
    <property type="entry name" value="Aspartate receptor, ligand-binding domain"/>
    <property type="match status" value="1"/>
</dbReference>
<dbReference type="Proteomes" id="UP001597216">
    <property type="component" value="Unassembled WGS sequence"/>
</dbReference>
<proteinExistence type="predicted"/>
<feature type="domain" description="Chemoreceptor zinc-binding" evidence="1">
    <location>
        <begin position="10"/>
        <end position="73"/>
    </location>
</feature>
<evidence type="ECO:0000313" key="3">
    <source>
        <dbReference type="Proteomes" id="UP001597216"/>
    </source>
</evidence>
<organism evidence="2 3">
    <name type="scientific">Phenylobacterium conjunctum</name>
    <dbReference type="NCBI Taxonomy" id="1298959"/>
    <lineage>
        <taxon>Bacteria</taxon>
        <taxon>Pseudomonadati</taxon>
        <taxon>Pseudomonadota</taxon>
        <taxon>Alphaproteobacteria</taxon>
        <taxon>Caulobacterales</taxon>
        <taxon>Caulobacteraceae</taxon>
        <taxon>Phenylobacterium</taxon>
    </lineage>
</organism>
<comment type="caution">
    <text evidence="2">The sequence shown here is derived from an EMBL/GenBank/DDBJ whole genome shotgun (WGS) entry which is preliminary data.</text>
</comment>
<accession>A0ABW3SX44</accession>
<protein>
    <submittedName>
        <fullName evidence="2">CZB domain-containing protein</fullName>
    </submittedName>
</protein>
<evidence type="ECO:0000313" key="2">
    <source>
        <dbReference type="EMBL" id="MFD1189165.1"/>
    </source>
</evidence>
<keyword evidence="3" id="KW-1185">Reference proteome</keyword>
<name>A0ABW3SX44_9CAUL</name>
<sequence length="120" mass="13208">MDFDKAMAAHADWKVKLRVALDNRTTLDADSICSDRNCDLGRWLHGEGRKQCDRSTSFGTCVEAHATFHREAGGVATMINRKDYGRAEQMLGAGSAFADASTAVAVILRRLKRECANQFA</sequence>
<reference evidence="3" key="1">
    <citation type="journal article" date="2019" name="Int. J. Syst. Evol. Microbiol.">
        <title>The Global Catalogue of Microorganisms (GCM) 10K type strain sequencing project: providing services to taxonomists for standard genome sequencing and annotation.</title>
        <authorList>
            <consortium name="The Broad Institute Genomics Platform"/>
            <consortium name="The Broad Institute Genome Sequencing Center for Infectious Disease"/>
            <person name="Wu L."/>
            <person name="Ma J."/>
        </authorList>
    </citation>
    <scope>NUCLEOTIDE SEQUENCE [LARGE SCALE GENOMIC DNA]</scope>
    <source>
        <strain evidence="3">CCUG 55074</strain>
    </source>
</reference>
<dbReference type="RefSeq" id="WP_374345434.1">
    <property type="nucleotide sequence ID" value="NZ_JBHTLQ010000002.1"/>
</dbReference>
<dbReference type="EMBL" id="JBHTLQ010000002">
    <property type="protein sequence ID" value="MFD1189165.1"/>
    <property type="molecule type" value="Genomic_DNA"/>
</dbReference>
<evidence type="ECO:0000259" key="1">
    <source>
        <dbReference type="Pfam" id="PF13682"/>
    </source>
</evidence>
<dbReference type="InterPro" id="IPR025991">
    <property type="entry name" value="Chemoreceptor_zinc-bind_dom"/>
</dbReference>